<comment type="function">
    <text evidence="1 9">Core component of nucleosome. Nucleosomes wrap and compact DNA into chromatin, limiting DNA accessibility to the cellular machineries which require DNA as a template. Histones thereby play a central role in transcription regulation, DNA repair, DNA replication and chromosomal stability. DNA accessibility is regulated via a complex set of post-translational modifications of histones, also called histone code, and nucleosome remodeling.</text>
</comment>
<comment type="subcellular location">
    <subcellularLocation>
        <location evidence="3">Chromosome</location>
    </subcellularLocation>
    <subcellularLocation>
        <location evidence="2">Nucleus</location>
    </subcellularLocation>
</comment>
<evidence type="ECO:0000313" key="11">
    <source>
        <dbReference type="EMBL" id="KAF7328991.1"/>
    </source>
</evidence>
<dbReference type="CDD" id="cd22912">
    <property type="entry name" value="HFD_H4"/>
    <property type="match status" value="1"/>
</dbReference>
<dbReference type="SUPFAM" id="SSF47113">
    <property type="entry name" value="Histone-fold"/>
    <property type="match status" value="1"/>
</dbReference>
<dbReference type="AlphaFoldDB" id="A0A8H7C9J3"/>
<accession>A0A8H7C9J3</accession>
<dbReference type="GO" id="GO:0003677">
    <property type="term" value="F:DNA binding"/>
    <property type="evidence" value="ECO:0007669"/>
    <property type="project" value="UniProtKB-KW"/>
</dbReference>
<keyword evidence="8 9" id="KW-0544">Nucleosome core</keyword>
<feature type="compositionally biased region" description="Gly residues" evidence="10">
    <location>
        <begin position="509"/>
        <end position="519"/>
    </location>
</feature>
<evidence type="ECO:0000256" key="5">
    <source>
        <dbReference type="ARBA" id="ARBA00022454"/>
    </source>
</evidence>
<dbReference type="InterPro" id="IPR001951">
    <property type="entry name" value="Histone_H4"/>
</dbReference>
<comment type="similarity">
    <text evidence="4 9">Belongs to the histone H4 family.</text>
</comment>
<evidence type="ECO:0000256" key="9">
    <source>
        <dbReference type="RuleBase" id="RU000528"/>
    </source>
</evidence>
<evidence type="ECO:0000256" key="6">
    <source>
        <dbReference type="ARBA" id="ARBA00023125"/>
    </source>
</evidence>
<dbReference type="Gene3D" id="1.10.20.10">
    <property type="entry name" value="Histone, subunit A"/>
    <property type="match status" value="1"/>
</dbReference>
<keyword evidence="12" id="KW-1185">Reference proteome</keyword>
<dbReference type="FunFam" id="1.10.20.10:FF:000002">
    <property type="entry name" value="Histone H4"/>
    <property type="match status" value="1"/>
</dbReference>
<feature type="region of interest" description="Disordered" evidence="10">
    <location>
        <begin position="494"/>
        <end position="520"/>
    </location>
</feature>
<keyword evidence="7 9" id="KW-0539">Nucleus</keyword>
<dbReference type="PANTHER" id="PTHR10484">
    <property type="entry name" value="HISTONE H4"/>
    <property type="match status" value="1"/>
</dbReference>
<dbReference type="Proteomes" id="UP000620124">
    <property type="component" value="Unassembled WGS sequence"/>
</dbReference>
<comment type="subunit">
    <text evidence="9">The nucleosome is a histone octamer containing two molecules each of H2A, H2B, H3 and H4 assembled in one H3-H4 heterotetramer and two H2A-H2B heterodimers. The octamer wraps approximately 147 bp of DNA.</text>
</comment>
<dbReference type="SMART" id="SM00417">
    <property type="entry name" value="H4"/>
    <property type="match status" value="1"/>
</dbReference>
<evidence type="ECO:0000256" key="4">
    <source>
        <dbReference type="ARBA" id="ARBA00006564"/>
    </source>
</evidence>
<organism evidence="11 12">
    <name type="scientific">Mycena venus</name>
    <dbReference type="NCBI Taxonomy" id="2733690"/>
    <lineage>
        <taxon>Eukaryota</taxon>
        <taxon>Fungi</taxon>
        <taxon>Dikarya</taxon>
        <taxon>Basidiomycota</taxon>
        <taxon>Agaricomycotina</taxon>
        <taxon>Agaricomycetes</taxon>
        <taxon>Agaricomycetidae</taxon>
        <taxon>Agaricales</taxon>
        <taxon>Marasmiineae</taxon>
        <taxon>Mycenaceae</taxon>
        <taxon>Mycena</taxon>
    </lineage>
</organism>
<dbReference type="InterPro" id="IPR009072">
    <property type="entry name" value="Histone-fold"/>
</dbReference>
<dbReference type="PRINTS" id="PR00623">
    <property type="entry name" value="HISTONEH4"/>
</dbReference>
<dbReference type="GO" id="GO:0005634">
    <property type="term" value="C:nucleus"/>
    <property type="evidence" value="ECO:0007669"/>
    <property type="project" value="UniProtKB-SubCell"/>
</dbReference>
<dbReference type="SUPFAM" id="SSF52047">
    <property type="entry name" value="RNI-like"/>
    <property type="match status" value="1"/>
</dbReference>
<evidence type="ECO:0000256" key="7">
    <source>
        <dbReference type="ARBA" id="ARBA00023242"/>
    </source>
</evidence>
<protein>
    <recommendedName>
        <fullName evidence="9">Histone H4</fullName>
    </recommendedName>
</protein>
<evidence type="ECO:0000313" key="12">
    <source>
        <dbReference type="Proteomes" id="UP000620124"/>
    </source>
</evidence>
<evidence type="ECO:0000256" key="10">
    <source>
        <dbReference type="SAM" id="MobiDB-lite"/>
    </source>
</evidence>
<evidence type="ECO:0000256" key="3">
    <source>
        <dbReference type="ARBA" id="ARBA00004286"/>
    </source>
</evidence>
<proteinExistence type="inferred from homology"/>
<evidence type="ECO:0000256" key="1">
    <source>
        <dbReference type="ARBA" id="ARBA00002001"/>
    </source>
</evidence>
<evidence type="ECO:0000256" key="8">
    <source>
        <dbReference type="ARBA" id="ARBA00023269"/>
    </source>
</evidence>
<gene>
    <name evidence="11" type="ORF">MVEN_02529100</name>
</gene>
<sequence>MLDQLPPEIFGHVLEIGTEAWGIGFLPTICLVSSICNDVVVSTPSLWGIFVVDRQSSVPLLNRQLVKAKETDLRITFSRKQSLQNKHARKFVANLVSLAHNWVRVDMSTNLLTGARWADMRRVEVLRLRFNGTQGSADEFFVSPESPAYGPPNLHSFTATGLTEKWVTPFLSPRITYLELGRLGGRWEKIPASTIHKYLSLTPNVHTLCLPELSFLPFSASKDTVSLRSLHNLELTRVHDFTPLLLNLHAPALRALIIRDCTGQINSIFSHWSQPSVLPANLQFLELANCISPKDIPFLIGFLARLPALLRLMISDTEDIVDPSPSPSAETDLFEALASPDGAGAVIGGWLCPSLIHLCLDIPLRVADILTIVRARGGDAARIAGSPARLCSLQGPLCSSGYPEEVAELRSYFADPEDVRCLCLSCSFNLSTTGESLNLFRLSSIPANIYITASIGSPSRVDIKSVLFDTTAFSRTTTTNTCLAHQAASRLSCFKPPSHKHPSHTMSGRGKGGKGLGKGGAKRHRKILRDNIQGITKPAIRRLARRGGVKRISGLIYEETRGVLKIFLENVIRDSVTYTEHAKRKTVTALDVVYALKRSGRTLYGFGA</sequence>
<dbReference type="GO" id="GO:0000786">
    <property type="term" value="C:nucleosome"/>
    <property type="evidence" value="ECO:0007669"/>
    <property type="project" value="UniProtKB-KW"/>
</dbReference>
<keyword evidence="5 9" id="KW-0158">Chromosome</keyword>
<dbReference type="PROSITE" id="PS00047">
    <property type="entry name" value="HISTONE_H4"/>
    <property type="match status" value="1"/>
</dbReference>
<dbReference type="EMBL" id="JACAZI010000034">
    <property type="protein sequence ID" value="KAF7328991.1"/>
    <property type="molecule type" value="Genomic_DNA"/>
</dbReference>
<comment type="caution">
    <text evidence="11">The sequence shown here is derived from an EMBL/GenBank/DDBJ whole genome shotgun (WGS) entry which is preliminary data.</text>
</comment>
<name>A0A8H7C9J3_9AGAR</name>
<keyword evidence="6 9" id="KW-0238">DNA-binding</keyword>
<reference evidence="11" key="1">
    <citation type="submission" date="2020-05" db="EMBL/GenBank/DDBJ databases">
        <title>Mycena genomes resolve the evolution of fungal bioluminescence.</title>
        <authorList>
            <person name="Tsai I.J."/>
        </authorList>
    </citation>
    <scope>NUCLEOTIDE SEQUENCE</scope>
    <source>
        <strain evidence="11">CCC161011</strain>
    </source>
</reference>
<dbReference type="GO" id="GO:0030527">
    <property type="term" value="F:structural constituent of chromatin"/>
    <property type="evidence" value="ECO:0007669"/>
    <property type="project" value="InterPro"/>
</dbReference>
<evidence type="ECO:0000256" key="2">
    <source>
        <dbReference type="ARBA" id="ARBA00004123"/>
    </source>
</evidence>
<dbReference type="GO" id="GO:0046982">
    <property type="term" value="F:protein heterodimerization activity"/>
    <property type="evidence" value="ECO:0007669"/>
    <property type="project" value="InterPro"/>
</dbReference>
<dbReference type="InterPro" id="IPR019809">
    <property type="entry name" value="Histone_H4_CS"/>
</dbReference>
<dbReference type="OrthoDB" id="3062612at2759"/>